<dbReference type="EMBL" id="KN834516">
    <property type="protein sequence ID" value="KIK10629.1"/>
    <property type="molecule type" value="Genomic_DNA"/>
</dbReference>
<dbReference type="OrthoDB" id="3256413at2759"/>
<reference evidence="2" key="3">
    <citation type="submission" date="2015-02" db="EMBL/GenBank/DDBJ databases">
        <title>Evolutionary Origins and Diversification of the Mycorrhizal Mutualists.</title>
        <authorList>
            <consortium name="DOE Joint Genome Institute"/>
            <consortium name="Mycorrhizal Genomics Consortium"/>
            <person name="Kohler A."/>
            <person name="Kuo A."/>
            <person name="Nagy L.G."/>
            <person name="Floudas D."/>
            <person name="Copeland A."/>
            <person name="Barry K.W."/>
            <person name="Cichocki N."/>
            <person name="Veneault-Fourrey C."/>
            <person name="LaButti K."/>
            <person name="Lindquist E.A."/>
            <person name="Lipzen A."/>
            <person name="Lundell T."/>
            <person name="Morin E."/>
            <person name="Murat C."/>
            <person name="Riley R."/>
            <person name="Ohm R."/>
            <person name="Sun H."/>
            <person name="Tunlid A."/>
            <person name="Henrissat B."/>
            <person name="Grigoriev I.V."/>
            <person name="Hibbett D.S."/>
            <person name="Martin F."/>
        </authorList>
    </citation>
    <scope>NUCLEOTIDE SEQUENCE</scope>
    <source>
        <strain evidence="2">441</strain>
    </source>
</reference>
<accession>A0A0C9Y9E0</accession>
<name>A0A0C9Y9E0_9AGAM</name>
<evidence type="ECO:0000313" key="1">
    <source>
        <dbReference type="EMBL" id="KIK10549.1"/>
    </source>
</evidence>
<dbReference type="EMBL" id="KN834584">
    <property type="protein sequence ID" value="KIK10549.1"/>
    <property type="molecule type" value="Genomic_DNA"/>
</dbReference>
<keyword evidence="3" id="KW-1185">Reference proteome</keyword>
<organism evidence="2 3">
    <name type="scientific">Pisolithus microcarpus 441</name>
    <dbReference type="NCBI Taxonomy" id="765257"/>
    <lineage>
        <taxon>Eukaryota</taxon>
        <taxon>Fungi</taxon>
        <taxon>Dikarya</taxon>
        <taxon>Basidiomycota</taxon>
        <taxon>Agaricomycotina</taxon>
        <taxon>Agaricomycetes</taxon>
        <taxon>Agaricomycetidae</taxon>
        <taxon>Boletales</taxon>
        <taxon>Sclerodermatineae</taxon>
        <taxon>Pisolithaceae</taxon>
        <taxon>Pisolithus</taxon>
    </lineage>
</organism>
<dbReference type="Proteomes" id="UP000054018">
    <property type="component" value="Unassembled WGS sequence"/>
</dbReference>
<protein>
    <submittedName>
        <fullName evidence="2">Uncharacterized protein</fullName>
    </submittedName>
</protein>
<reference evidence="3" key="2">
    <citation type="submission" date="2015-01" db="EMBL/GenBank/DDBJ databases">
        <title>Evolutionary Origins and Diversification of the Mycorrhizal Mutualists.</title>
        <authorList>
            <consortium name="DOE Joint Genome Institute"/>
            <consortium name="Mycorrhizal Genomics Consortium"/>
            <person name="Kohler A."/>
            <person name="Kuo A."/>
            <person name="Nagy L.G."/>
            <person name="Floudas D."/>
            <person name="Copeland A."/>
            <person name="Barry K.W."/>
            <person name="Cichocki N."/>
            <person name="Veneault-Fourrey C."/>
            <person name="LaButti K."/>
            <person name="Lindquist E.A."/>
            <person name="Lipzen A."/>
            <person name="Lundell T."/>
            <person name="Morin E."/>
            <person name="Murat C."/>
            <person name="Riley R."/>
            <person name="Ohm R."/>
            <person name="Sun H."/>
            <person name="Tunlid A."/>
            <person name="Henrissat B."/>
            <person name="Grigoriev I.V."/>
            <person name="Hibbett D.S."/>
            <person name="Martin F."/>
        </authorList>
    </citation>
    <scope>NUCLEOTIDE SEQUENCE [LARGE SCALE GENOMIC DNA]</scope>
    <source>
        <strain evidence="1 3">441</strain>
    </source>
</reference>
<evidence type="ECO:0000313" key="3">
    <source>
        <dbReference type="Proteomes" id="UP000054018"/>
    </source>
</evidence>
<dbReference type="AlphaFoldDB" id="A0A0C9Y9E0"/>
<evidence type="ECO:0000313" key="2">
    <source>
        <dbReference type="EMBL" id="KIK10629.1"/>
    </source>
</evidence>
<sequence length="75" mass="8477">MTCIIPHPGAASAVLKAVNERNHTFYHATGPVKIQVLDKYMAILCYDVVVDDNEFTDYFQLWAWKADKDFKVGGV</sequence>
<gene>
    <name evidence="2" type="ORF">PISMIDRAFT_690917</name>
    <name evidence="1" type="ORF">PISMIDRAFT_690967</name>
</gene>
<reference evidence="2 3" key="1">
    <citation type="submission" date="2014-04" db="EMBL/GenBank/DDBJ databases">
        <authorList>
            <consortium name="DOE Joint Genome Institute"/>
            <person name="Kuo A."/>
            <person name="Kohler A."/>
            <person name="Costa M.D."/>
            <person name="Nagy L.G."/>
            <person name="Floudas D."/>
            <person name="Copeland A."/>
            <person name="Barry K.W."/>
            <person name="Cichocki N."/>
            <person name="Veneault-Fourrey C."/>
            <person name="LaButti K."/>
            <person name="Lindquist E.A."/>
            <person name="Lipzen A."/>
            <person name="Lundell T."/>
            <person name="Morin E."/>
            <person name="Murat C."/>
            <person name="Sun H."/>
            <person name="Tunlid A."/>
            <person name="Henrissat B."/>
            <person name="Grigoriev I.V."/>
            <person name="Hibbett D.S."/>
            <person name="Martin F."/>
            <person name="Nordberg H.P."/>
            <person name="Cantor M.N."/>
            <person name="Hua S.X."/>
        </authorList>
    </citation>
    <scope>NUCLEOTIDE SEQUENCE [LARGE SCALE GENOMIC DNA]</scope>
    <source>
        <strain evidence="2 3">441</strain>
    </source>
</reference>
<proteinExistence type="predicted"/>
<dbReference type="HOGENOM" id="CLU_2672036_0_0_1"/>